<feature type="region of interest" description="Disordered" evidence="1">
    <location>
        <begin position="361"/>
        <end position="394"/>
    </location>
</feature>
<evidence type="ECO:0000313" key="2">
    <source>
        <dbReference type="EMBL" id="CAL1411314.1"/>
    </source>
</evidence>
<feature type="region of interest" description="Disordered" evidence="1">
    <location>
        <begin position="412"/>
        <end position="445"/>
    </location>
</feature>
<protein>
    <submittedName>
        <fullName evidence="2">Uncharacterized protein</fullName>
    </submittedName>
</protein>
<dbReference type="AlphaFoldDB" id="A0AAV2GKW5"/>
<evidence type="ECO:0000313" key="3">
    <source>
        <dbReference type="Proteomes" id="UP001497516"/>
    </source>
</evidence>
<dbReference type="EMBL" id="OZ034822">
    <property type="protein sequence ID" value="CAL1411314.1"/>
    <property type="molecule type" value="Genomic_DNA"/>
</dbReference>
<accession>A0AAV2GKW5</accession>
<keyword evidence="3" id="KW-1185">Reference proteome</keyword>
<feature type="region of interest" description="Disordered" evidence="1">
    <location>
        <begin position="466"/>
        <end position="504"/>
    </location>
</feature>
<feature type="region of interest" description="Disordered" evidence="1">
    <location>
        <begin position="201"/>
        <end position="237"/>
    </location>
</feature>
<organism evidence="2 3">
    <name type="scientific">Linum trigynum</name>
    <dbReference type="NCBI Taxonomy" id="586398"/>
    <lineage>
        <taxon>Eukaryota</taxon>
        <taxon>Viridiplantae</taxon>
        <taxon>Streptophyta</taxon>
        <taxon>Embryophyta</taxon>
        <taxon>Tracheophyta</taxon>
        <taxon>Spermatophyta</taxon>
        <taxon>Magnoliopsida</taxon>
        <taxon>eudicotyledons</taxon>
        <taxon>Gunneridae</taxon>
        <taxon>Pentapetalae</taxon>
        <taxon>rosids</taxon>
        <taxon>fabids</taxon>
        <taxon>Malpighiales</taxon>
        <taxon>Linaceae</taxon>
        <taxon>Linum</taxon>
    </lineage>
</organism>
<evidence type="ECO:0000256" key="1">
    <source>
        <dbReference type="SAM" id="MobiDB-lite"/>
    </source>
</evidence>
<reference evidence="2 3" key="1">
    <citation type="submission" date="2024-04" db="EMBL/GenBank/DDBJ databases">
        <authorList>
            <person name="Fracassetti M."/>
        </authorList>
    </citation>
    <scope>NUCLEOTIDE SEQUENCE [LARGE SCALE GENOMIC DNA]</scope>
</reference>
<feature type="compositionally biased region" description="Basic residues" evidence="1">
    <location>
        <begin position="418"/>
        <end position="427"/>
    </location>
</feature>
<name>A0AAV2GKW5_9ROSI</name>
<gene>
    <name evidence="2" type="ORF">LTRI10_LOCUS50680</name>
</gene>
<dbReference type="Proteomes" id="UP001497516">
    <property type="component" value="Chromosome 9"/>
</dbReference>
<proteinExistence type="predicted"/>
<sequence>MERQLPLQHGGCGENLAPTFTTHVKQPPVPTVTHKTVSEARPCLNVRVGGGLIAHVLPQACPTSMTSMLERPGGCKSPGGHAEGHGSLPNKVKCQAGGHVDVKKIEHKGVSNIIPCLSSKDYMRDMSSTTSSGLTVVSKKPLQSQTTCAASKNVSVAMFGKGDMSPSPCSGQGGMSSNMMNEVSGKSKWVLDTHATHDFHNFDSVSKSGQGGKGPCSMPPMNGRQGGMSPTTNNRQIDVPKKPQQIQATHAYSNHDSVAKDDMGGMSSITTSRLIGVPNKPQHEATHAFSKHTNKAKFGKGGTSTIMNNGMGDMSPTTRQGGVSPTMKKQVGENYMSMQHTQATQKNSKYESVLIDGQRSKCMLNNPHGMPNMNGRGMNKTSRHTKTKNGPTKNQRLCATCRSQEAVRVEQDQVGHQGGHRLVKSKHPSFQPYGKNKHVSHQGELRQTTTHGLVDDSKELKMFSVQPRMRQKHRAQNKNNVSNEMAQAKEHETPCKPSKARQVD</sequence>